<accession>A0A645HLD2</accession>
<comment type="caution">
    <text evidence="2">The sequence shown here is derived from an EMBL/GenBank/DDBJ whole genome shotgun (WGS) entry which is preliminary data.</text>
</comment>
<dbReference type="AlphaFoldDB" id="A0A645HLD2"/>
<sequence>MKLIYVQAFPGGKLDGCALMVAGTPVIGVSGRWKRLDKVLFTILHEVAHVLLGHVSDNGQVIVDDLSEERRDDETEADRLAARLAISGPLPAVPERPSAAWVQAQADALNVHPITLIGRLQNDGLLSWRTTLVRDAPTVTDQLGRWTALVPA</sequence>
<proteinExistence type="predicted"/>
<evidence type="ECO:0000259" key="1">
    <source>
        <dbReference type="Pfam" id="PF06114"/>
    </source>
</evidence>
<name>A0A645HLD2_9ZZZZ</name>
<dbReference type="EMBL" id="VSSQ01095848">
    <property type="protein sequence ID" value="MPN39808.1"/>
    <property type="molecule type" value="Genomic_DNA"/>
</dbReference>
<reference evidence="2" key="1">
    <citation type="submission" date="2019-08" db="EMBL/GenBank/DDBJ databases">
        <authorList>
            <person name="Kucharzyk K."/>
            <person name="Murdoch R.W."/>
            <person name="Higgins S."/>
            <person name="Loffler F."/>
        </authorList>
    </citation>
    <scope>NUCLEOTIDE SEQUENCE</scope>
</reference>
<dbReference type="Gene3D" id="1.10.10.2910">
    <property type="match status" value="1"/>
</dbReference>
<dbReference type="InterPro" id="IPR010359">
    <property type="entry name" value="IrrE_HExxH"/>
</dbReference>
<protein>
    <recommendedName>
        <fullName evidence="1">IrrE N-terminal-like domain-containing protein</fullName>
    </recommendedName>
</protein>
<gene>
    <name evidence="2" type="ORF">SDC9_187340</name>
</gene>
<organism evidence="2">
    <name type="scientific">bioreactor metagenome</name>
    <dbReference type="NCBI Taxonomy" id="1076179"/>
    <lineage>
        <taxon>unclassified sequences</taxon>
        <taxon>metagenomes</taxon>
        <taxon>ecological metagenomes</taxon>
    </lineage>
</organism>
<evidence type="ECO:0000313" key="2">
    <source>
        <dbReference type="EMBL" id="MPN39808.1"/>
    </source>
</evidence>
<dbReference type="Pfam" id="PF06114">
    <property type="entry name" value="Peptidase_M78"/>
    <property type="match status" value="1"/>
</dbReference>
<feature type="domain" description="IrrE N-terminal-like" evidence="1">
    <location>
        <begin position="24"/>
        <end position="87"/>
    </location>
</feature>